<feature type="transmembrane region" description="Helical" evidence="1">
    <location>
        <begin position="1451"/>
        <end position="1472"/>
    </location>
</feature>
<evidence type="ECO:0000256" key="1">
    <source>
        <dbReference type="SAM" id="Phobius"/>
    </source>
</evidence>
<evidence type="ECO:0000313" key="3">
    <source>
        <dbReference type="Proteomes" id="UP000030104"/>
    </source>
</evidence>
<dbReference type="Proteomes" id="UP000030104">
    <property type="component" value="Unassembled WGS sequence"/>
</dbReference>
<sequence>MSDELREAFDELVQGTSALEAFPFDDFANRLHNKVRACIGSENNSDAVQKYIERAPNYPPEDSDADSSRLDGFETYDLLYRLSLPAASDGIASVDSSLDSDNLRRFVSAENSKLRYLESLTNLMSFCLGEHVDFQLRSQGRRDLNELYHIEGFKEYVLEQIVTDEFITNEVRRDIARGNHLFSIVWLLLADYFENREFAFRNSPVSGPDFDNKASHKILSRWSYTLWATEGKGKPDKIDEMVTFCGKVATISICPPNPTTGLQRPSSVTTVMKSFYSQGMKAPKDDAYTKDMQDSLNRLADKEEIINEWKSYCDSLASSWEMQVRHYWNTAFFHLFQDGQSREVKFWIGTASDAQWNLYLWDSYLPVLGNPYGKRSTGIPACHILAGALITLSDGTSRMVEDISPADRILTQANPNKSATAVGYHVNQSVKTKTIRINGESLLFPSSQVFHTPTGLRAADPEAAQSLNPFQRIGQLYVGHFVFRLQGDEYEAVHIEAIEQTKDTTLDRVYTLALPGDEQTLHVHGYLVDTNAPGHTLRQTINVLRKVPGSRRLGFLSHCKEMWPMFKKFGSRCINQRLNWELFGQYKSPDGKSPRLKRSVSFRDQLKTEKALSRPPGVAVDRVARGFYLTAHHPSRLPDGYELPTLSLVDGYLLVQDEVQLRSTYDSQDRSFRWTRELKKQTLFEHGSVQIDSRAISGNGVIYLSSESEAQTMPARDQLHPFEAHAQSLETPHATQQVSDDTWKYLSTYNVTLDRSPWPADTERTEPVDPVDGGTFEDGYMISPGNVRTRALRFPLVEQLQEQINQKFNQKLGKFYKTISQFNTDGLETFKVVFSRAPLVPFVSDTGLDLKKKFRVGFQSDLDIDVTLPTLFQQMNITFDVRYKTFTGYFFEYDPTKRGYKGDRHLVTGTAQSSSAADKIRARLSQAYASIYKPGVAASLDEKLQPALVTKSLLKAKEATINDLMELTGYQETSLHNGTQQYIQQMMYYHMDDEQREKILREPKPIIGQDIPASLADNLPPKLKTFFKEKYAPAFICRYVGRTQKYSGSFTDQEIKNLWYWWEGNGTNSLSHSEEYNDINRLSSRASMLEKYETQLEPYLNDKPEKWAKDLHTELIDNKHLMEIWIDQPIQNGNNVVNKQCNILDALDPGPDWANQFFTEFMAVALEEGGAAANIDDSDQDSQYKWVYDSMSDLIQAILNGDQWVSEDVRAALLQDINDFEEANGLNQQADAEQRAAAILEKSTVFMRELTTWMSYIGKGLQAAFGGSALFKWAGEAFDNVSSKFLSKLPGVAKLKGLSSICMAGVSLASAAVSLWGLVESWDSMSDAAKATVIIEVIGMVTDAAGKAIDAFKSFTSKPATTATDQINMEALNDSLSSEIRGNNEKLGNVAQEIAGEEDFRTAIGDGIHGDGVPMEGGANESWDQDVTSIAEDVPPGYEDAAKKFNISGNLLRILNILLGIGLVVAMSFSLANDWSSLSDTGKVLGVLNALVQGLTVLLDIVDFAAEAGVIAVTGTMSVALPILGAVLAVIGIVLMLVQLFINLFVARQPPPDPIQEFIDNVGHSLIASFDQAPEPQLTYSISSTSVSANSVNTLTIEGLNETKSDVTLSRTTITLYSGDDDVCLFRNGADYIQLVPDDDPNHETSGYTYVAPKNITAGQLPTPAKLGTTSNYYQYNLQAAGPPKENSTSLTSMVLKNGEKLKSVWTAVVNKTGDDKEKSTSWIEVIEAGLKDKSQHQFKITRI</sequence>
<dbReference type="OMA" id="WELFGQY"/>
<keyword evidence="1" id="KW-0472">Membrane</keyword>
<organism evidence="2 3">
    <name type="scientific">Penicillium italicum</name>
    <name type="common">Blue mold</name>
    <dbReference type="NCBI Taxonomy" id="40296"/>
    <lineage>
        <taxon>Eukaryota</taxon>
        <taxon>Fungi</taxon>
        <taxon>Dikarya</taxon>
        <taxon>Ascomycota</taxon>
        <taxon>Pezizomycotina</taxon>
        <taxon>Eurotiomycetes</taxon>
        <taxon>Eurotiomycetidae</taxon>
        <taxon>Eurotiales</taxon>
        <taxon>Aspergillaceae</taxon>
        <taxon>Penicillium</taxon>
    </lineage>
</organism>
<dbReference type="HOGENOM" id="CLU_001028_0_0_1"/>
<gene>
    <name evidence="2" type="ORF">PITC_031360</name>
</gene>
<proteinExistence type="predicted"/>
<dbReference type="PhylomeDB" id="A0A0A2LCF3"/>
<dbReference type="OrthoDB" id="4301067at2759"/>
<evidence type="ECO:0000313" key="2">
    <source>
        <dbReference type="EMBL" id="KGO74285.1"/>
    </source>
</evidence>
<feature type="transmembrane region" description="Helical" evidence="1">
    <location>
        <begin position="1297"/>
        <end position="1319"/>
    </location>
</feature>
<dbReference type="EMBL" id="JQGA01000665">
    <property type="protein sequence ID" value="KGO74285.1"/>
    <property type="molecule type" value="Genomic_DNA"/>
</dbReference>
<comment type="caution">
    <text evidence="2">The sequence shown here is derived from an EMBL/GenBank/DDBJ whole genome shotgun (WGS) entry which is preliminary data.</text>
</comment>
<keyword evidence="1" id="KW-0812">Transmembrane</keyword>
<protein>
    <submittedName>
        <fullName evidence="2">Uncharacterized protein</fullName>
    </submittedName>
</protein>
<keyword evidence="3" id="KW-1185">Reference proteome</keyword>
<reference evidence="2 3" key="1">
    <citation type="journal article" date="2015" name="Mol. Plant Microbe Interact.">
        <title>Genome, transcriptome, and functional analyses of Penicillium expansum provide new insights into secondary metabolism and pathogenicity.</title>
        <authorList>
            <person name="Ballester A.R."/>
            <person name="Marcet-Houben M."/>
            <person name="Levin E."/>
            <person name="Sela N."/>
            <person name="Selma-Lazaro C."/>
            <person name="Carmona L."/>
            <person name="Wisniewski M."/>
            <person name="Droby S."/>
            <person name="Gonzalez-Candelas L."/>
            <person name="Gabaldon T."/>
        </authorList>
    </citation>
    <scope>NUCLEOTIDE SEQUENCE [LARGE SCALE GENOMIC DNA]</scope>
    <source>
        <strain evidence="2 3">PHI-1</strain>
    </source>
</reference>
<keyword evidence="1" id="KW-1133">Transmembrane helix</keyword>
<name>A0A0A2LCF3_PENIT</name>
<accession>A0A0A2LCF3</accession>
<feature type="transmembrane region" description="Helical" evidence="1">
    <location>
        <begin position="1484"/>
        <end position="1506"/>
    </location>
</feature>
<dbReference type="STRING" id="40296.A0A0A2LCF3"/>
<feature type="transmembrane region" description="Helical" evidence="1">
    <location>
        <begin position="1518"/>
        <end position="1542"/>
    </location>
</feature>